<organism evidence="1 2">
    <name type="scientific">Paenimyroides viscosum</name>
    <dbReference type="NCBI Taxonomy" id="2488729"/>
    <lineage>
        <taxon>Bacteria</taxon>
        <taxon>Pseudomonadati</taxon>
        <taxon>Bacteroidota</taxon>
        <taxon>Flavobacteriia</taxon>
        <taxon>Flavobacteriales</taxon>
        <taxon>Flavobacteriaceae</taxon>
        <taxon>Paenimyroides</taxon>
    </lineage>
</organism>
<dbReference type="Proteomes" id="UP000268372">
    <property type="component" value="Unassembled WGS sequence"/>
</dbReference>
<dbReference type="AlphaFoldDB" id="A0A3P1B131"/>
<sequence length="134" mass="15293">MKNVCKLLGTFLIVSCFGFTNVKADFKYDIACDIISYNKDKKIYLLNVRVIQTDLSNDQQLLISSENAAINYKDTSKLSDNKNSCKTGLLENGDFIFPNNNDYDYCLKDMLSNDVALYGKYLTVTRDLIKKIEN</sequence>
<protein>
    <submittedName>
        <fullName evidence="1">Uncharacterized protein</fullName>
    </submittedName>
</protein>
<dbReference type="RefSeq" id="WP_124899311.1">
    <property type="nucleotide sequence ID" value="NZ_RQTJ01000013.1"/>
</dbReference>
<accession>A0A3P1B131</accession>
<proteinExistence type="predicted"/>
<name>A0A3P1B131_9FLAO</name>
<reference evidence="1 2" key="1">
    <citation type="submission" date="2018-11" db="EMBL/GenBank/DDBJ databases">
        <title>Flavobacterium sp. nov., YIM 102796 draft genome.</title>
        <authorList>
            <person name="Li G."/>
            <person name="Jiang Y."/>
        </authorList>
    </citation>
    <scope>NUCLEOTIDE SEQUENCE [LARGE SCALE GENOMIC DNA]</scope>
    <source>
        <strain evidence="1 2">YIM 102796</strain>
    </source>
</reference>
<dbReference type="EMBL" id="RQTJ01000013">
    <property type="protein sequence ID" value="RRA94887.1"/>
    <property type="molecule type" value="Genomic_DNA"/>
</dbReference>
<evidence type="ECO:0000313" key="1">
    <source>
        <dbReference type="EMBL" id="RRA94887.1"/>
    </source>
</evidence>
<keyword evidence="2" id="KW-1185">Reference proteome</keyword>
<comment type="caution">
    <text evidence="1">The sequence shown here is derived from an EMBL/GenBank/DDBJ whole genome shotgun (WGS) entry which is preliminary data.</text>
</comment>
<evidence type="ECO:0000313" key="2">
    <source>
        <dbReference type="Proteomes" id="UP000268372"/>
    </source>
</evidence>
<gene>
    <name evidence="1" type="ORF">EG242_07655</name>
</gene>